<evidence type="ECO:0000313" key="12">
    <source>
        <dbReference type="EMBL" id="SHJ50176.1"/>
    </source>
</evidence>
<dbReference type="InterPro" id="IPR051161">
    <property type="entry name" value="Mannose-6P_isomerase_type2"/>
</dbReference>
<comment type="similarity">
    <text evidence="1 8">Belongs to the mannose-6-phosphate isomerase type 2 family.</text>
</comment>
<dbReference type="InterPro" id="IPR049577">
    <property type="entry name" value="GMPP_N"/>
</dbReference>
<dbReference type="GO" id="GO:0005525">
    <property type="term" value="F:GTP binding"/>
    <property type="evidence" value="ECO:0007669"/>
    <property type="project" value="UniProtKB-KW"/>
</dbReference>
<reference evidence="12 13" key="1">
    <citation type="submission" date="2016-11" db="EMBL/GenBank/DDBJ databases">
        <authorList>
            <person name="Jaros S."/>
            <person name="Januszkiewicz K."/>
            <person name="Wedrychowicz H."/>
        </authorList>
    </citation>
    <scope>NUCLEOTIDE SEQUENCE [LARGE SCALE GENOMIC DNA]</scope>
    <source>
        <strain evidence="12 13">DSM 15212</strain>
    </source>
</reference>
<accession>A0A1M6JU34</accession>
<dbReference type="InterPro" id="IPR011051">
    <property type="entry name" value="RmlC_Cupin_sf"/>
</dbReference>
<dbReference type="InterPro" id="IPR029044">
    <property type="entry name" value="Nucleotide-diphossugar_trans"/>
</dbReference>
<dbReference type="Pfam" id="PF00483">
    <property type="entry name" value="NTP_transferase"/>
    <property type="match status" value="1"/>
</dbReference>
<dbReference type="CDD" id="cd02213">
    <property type="entry name" value="cupin_PMI_typeII_C"/>
    <property type="match status" value="1"/>
</dbReference>
<dbReference type="PANTHER" id="PTHR46390">
    <property type="entry name" value="MANNOSE-1-PHOSPHATE GUANYLYLTRANSFERASE"/>
    <property type="match status" value="1"/>
</dbReference>
<dbReference type="OrthoDB" id="9806359at2"/>
<keyword evidence="6" id="KW-0342">GTP-binding</keyword>
<comment type="catalytic activity">
    <reaction evidence="7">
        <text>alpha-D-mannose 1-phosphate + GTP + H(+) = GDP-alpha-D-mannose + diphosphate</text>
        <dbReference type="Rhea" id="RHEA:15229"/>
        <dbReference type="ChEBI" id="CHEBI:15378"/>
        <dbReference type="ChEBI" id="CHEBI:33019"/>
        <dbReference type="ChEBI" id="CHEBI:37565"/>
        <dbReference type="ChEBI" id="CHEBI:57527"/>
        <dbReference type="ChEBI" id="CHEBI:58409"/>
        <dbReference type="EC" id="2.7.7.13"/>
    </reaction>
</comment>
<keyword evidence="13" id="KW-1185">Reference proteome</keyword>
<dbReference type="CDD" id="cd02509">
    <property type="entry name" value="GDP-M1P_Guanylyltransferase"/>
    <property type="match status" value="1"/>
</dbReference>
<evidence type="ECO:0000259" key="10">
    <source>
        <dbReference type="Pfam" id="PF01050"/>
    </source>
</evidence>
<dbReference type="Proteomes" id="UP000184465">
    <property type="component" value="Unassembled WGS sequence"/>
</dbReference>
<keyword evidence="3 12" id="KW-0808">Transferase</keyword>
<dbReference type="InterPro" id="IPR001538">
    <property type="entry name" value="Man6P_isomerase-2_C"/>
</dbReference>
<dbReference type="InterPro" id="IPR054566">
    <property type="entry name" value="ManC/GMP-like_b-helix"/>
</dbReference>
<evidence type="ECO:0000256" key="1">
    <source>
        <dbReference type="ARBA" id="ARBA00006115"/>
    </source>
</evidence>
<evidence type="ECO:0000256" key="3">
    <source>
        <dbReference type="ARBA" id="ARBA00022679"/>
    </source>
</evidence>
<dbReference type="Pfam" id="PF01050">
    <property type="entry name" value="MannoseP_isomer"/>
    <property type="match status" value="1"/>
</dbReference>
<name>A0A1M6JU34_PARC5</name>
<feature type="domain" description="Nucleotidyl transferase" evidence="9">
    <location>
        <begin position="3"/>
        <end position="272"/>
    </location>
</feature>
<evidence type="ECO:0000313" key="13">
    <source>
        <dbReference type="Proteomes" id="UP000184465"/>
    </source>
</evidence>
<dbReference type="Gene3D" id="2.60.120.10">
    <property type="entry name" value="Jelly Rolls"/>
    <property type="match status" value="1"/>
</dbReference>
<dbReference type="STRING" id="1121301.SAMN02745912_00153"/>
<dbReference type="EMBL" id="FRAG01000001">
    <property type="protein sequence ID" value="SHJ50176.1"/>
    <property type="molecule type" value="Genomic_DNA"/>
</dbReference>
<dbReference type="GO" id="GO:0009298">
    <property type="term" value="P:GDP-mannose biosynthetic process"/>
    <property type="evidence" value="ECO:0007669"/>
    <property type="project" value="TreeGrafter"/>
</dbReference>
<dbReference type="GO" id="GO:0004475">
    <property type="term" value="F:mannose-1-phosphate guanylyltransferase (GTP) activity"/>
    <property type="evidence" value="ECO:0007669"/>
    <property type="project" value="UniProtKB-EC"/>
</dbReference>
<dbReference type="FunFam" id="3.90.550.10:FF:000046">
    <property type="entry name" value="Mannose-1-phosphate guanylyltransferase (GDP)"/>
    <property type="match status" value="1"/>
</dbReference>
<keyword evidence="4 12" id="KW-0548">Nucleotidyltransferase</keyword>
<feature type="domain" description="Mannose-6-phosphate isomerase type II C-terminal" evidence="10">
    <location>
        <begin position="339"/>
        <end position="452"/>
    </location>
</feature>
<keyword evidence="5" id="KW-0547">Nucleotide-binding</keyword>
<evidence type="ECO:0000256" key="2">
    <source>
        <dbReference type="ARBA" id="ARBA00012387"/>
    </source>
</evidence>
<evidence type="ECO:0000256" key="4">
    <source>
        <dbReference type="ARBA" id="ARBA00022695"/>
    </source>
</evidence>
<dbReference type="InterPro" id="IPR006375">
    <property type="entry name" value="Man1P_GuaTrfase/Man6P_Isoase"/>
</dbReference>
<dbReference type="NCBIfam" id="TIGR01479">
    <property type="entry name" value="GMP_PMI"/>
    <property type="match status" value="1"/>
</dbReference>
<dbReference type="EC" id="2.7.7.13" evidence="2"/>
<dbReference type="PANTHER" id="PTHR46390:SF1">
    <property type="entry name" value="MANNOSE-1-PHOSPHATE GUANYLYLTRANSFERASE"/>
    <property type="match status" value="1"/>
</dbReference>
<dbReference type="Pfam" id="PF22640">
    <property type="entry name" value="ManC_GMP_beta-helix"/>
    <property type="match status" value="1"/>
</dbReference>
<evidence type="ECO:0000256" key="5">
    <source>
        <dbReference type="ARBA" id="ARBA00022741"/>
    </source>
</evidence>
<dbReference type="RefSeq" id="WP_073146447.1">
    <property type="nucleotide sequence ID" value="NZ_FRAG01000001.1"/>
</dbReference>
<feature type="domain" description="MannoseP isomerase/GMP-like beta-helix" evidence="11">
    <location>
        <begin position="286"/>
        <end position="334"/>
    </location>
</feature>
<evidence type="ECO:0000256" key="6">
    <source>
        <dbReference type="ARBA" id="ARBA00023134"/>
    </source>
</evidence>
<gene>
    <name evidence="12" type="ORF">SAMN02745912_00153</name>
</gene>
<dbReference type="GO" id="GO:0000271">
    <property type="term" value="P:polysaccharide biosynthetic process"/>
    <property type="evidence" value="ECO:0007669"/>
    <property type="project" value="InterPro"/>
</dbReference>
<evidence type="ECO:0000259" key="9">
    <source>
        <dbReference type="Pfam" id="PF00483"/>
    </source>
</evidence>
<dbReference type="AlphaFoldDB" id="A0A1M6JU34"/>
<dbReference type="FunFam" id="2.60.120.10:FF:000032">
    <property type="entry name" value="Mannose-1-phosphate guanylyltransferase/mannose-6-phosphate isomerase"/>
    <property type="match status" value="1"/>
</dbReference>
<dbReference type="InterPro" id="IPR014710">
    <property type="entry name" value="RmlC-like_jellyroll"/>
</dbReference>
<dbReference type="SUPFAM" id="SSF53448">
    <property type="entry name" value="Nucleotide-diphospho-sugar transferases"/>
    <property type="match status" value="1"/>
</dbReference>
<evidence type="ECO:0000256" key="8">
    <source>
        <dbReference type="RuleBase" id="RU004190"/>
    </source>
</evidence>
<dbReference type="Gene3D" id="3.90.550.10">
    <property type="entry name" value="Spore Coat Polysaccharide Biosynthesis Protein SpsA, Chain A"/>
    <property type="match status" value="1"/>
</dbReference>
<dbReference type="SUPFAM" id="SSF51182">
    <property type="entry name" value="RmlC-like cupins"/>
    <property type="match status" value="1"/>
</dbReference>
<organism evidence="12 13">
    <name type="scientific">Paramaledivibacter caminithermalis (strain DSM 15212 / CIP 107654 / DViRD3)</name>
    <name type="common">Clostridium caminithermale</name>
    <dbReference type="NCBI Taxonomy" id="1121301"/>
    <lineage>
        <taxon>Bacteria</taxon>
        <taxon>Bacillati</taxon>
        <taxon>Bacillota</taxon>
        <taxon>Clostridia</taxon>
        <taxon>Peptostreptococcales</taxon>
        <taxon>Caminicellaceae</taxon>
        <taxon>Paramaledivibacter</taxon>
    </lineage>
</organism>
<evidence type="ECO:0000259" key="11">
    <source>
        <dbReference type="Pfam" id="PF22640"/>
    </source>
</evidence>
<dbReference type="InterPro" id="IPR005835">
    <property type="entry name" value="NTP_transferase_dom"/>
</dbReference>
<sequence length="458" mass="52415">MINIVLCGGSGSRLWPLSRKLYPKQFYEFFQGESLFEKTLKRNSKLCSKTIIVTNSEQYDLALNQINNIDIQNNSFILEPIGRNTTAAVTLACLTLEEDDIVLVTPSDHLIMNEEEYSRVLNKAETLARKGYLVTFGIKPDSPDTNYGYIEACGNDALSFKEKPDEKTAWMYLEKGNYYWNSGMFVFKVGAFIDELKIYASHIHKLADEALKNAKTHKPLRIELEDMLQIPSISLDYSIMEKSKKLKVIPSDIGWADLGSFEVLYENLKQDKDSNCILSDGVILENSYNNLIISKDRTIAAIDVDNLIVVDTEDALLISEKGRSYKVKEIIDKLKLHKENIVKNHIITYRPWGHFKTLEEGYRFKVKKISVKPGGRLSLQKHFHRSEHWTIASGIARVTLEDKESILSSNDSIYIPLGKIHRVENCGKVELVIIETQIGDYLEEDDIVRIEDDYERVK</sequence>
<protein>
    <recommendedName>
        <fullName evidence="2">mannose-1-phosphate guanylyltransferase</fullName>
        <ecNumber evidence="2">2.7.7.13</ecNumber>
    </recommendedName>
</protein>
<proteinExistence type="inferred from homology"/>
<evidence type="ECO:0000256" key="7">
    <source>
        <dbReference type="ARBA" id="ARBA00047343"/>
    </source>
</evidence>